<evidence type="ECO:0000313" key="3">
    <source>
        <dbReference type="EMBL" id="OGL83029.1"/>
    </source>
</evidence>
<comment type="caution">
    <text evidence="3">The sequence shown here is derived from an EMBL/GenBank/DDBJ whole genome shotgun (WGS) entry which is preliminary data.</text>
</comment>
<reference evidence="3 4" key="1">
    <citation type="journal article" date="2016" name="Nat. Commun.">
        <title>Thousands of microbial genomes shed light on interconnected biogeochemical processes in an aquifer system.</title>
        <authorList>
            <person name="Anantharaman K."/>
            <person name="Brown C.T."/>
            <person name="Hug L.A."/>
            <person name="Sharon I."/>
            <person name="Castelle C.J."/>
            <person name="Probst A.J."/>
            <person name="Thomas B.C."/>
            <person name="Singh A."/>
            <person name="Wilkins M.J."/>
            <person name="Karaoz U."/>
            <person name="Brodie E.L."/>
            <person name="Williams K.H."/>
            <person name="Hubbard S.S."/>
            <person name="Banfield J.F."/>
        </authorList>
    </citation>
    <scope>NUCLEOTIDE SEQUENCE [LARGE SCALE GENOMIC DNA]</scope>
</reference>
<feature type="binding site" evidence="2">
    <location>
        <position position="92"/>
    </location>
    <ligand>
        <name>Fe cation</name>
        <dbReference type="ChEBI" id="CHEBI:24875"/>
    </ligand>
</feature>
<feature type="active site" evidence="2">
    <location>
        <position position="135"/>
    </location>
</feature>
<comment type="catalytic activity">
    <reaction evidence="2">
        <text>N-terminal N-formyl-L-methionyl-[peptide] + H2O = N-terminal L-methionyl-[peptide] + formate</text>
        <dbReference type="Rhea" id="RHEA:24420"/>
        <dbReference type="Rhea" id="RHEA-COMP:10639"/>
        <dbReference type="Rhea" id="RHEA-COMP:10640"/>
        <dbReference type="ChEBI" id="CHEBI:15377"/>
        <dbReference type="ChEBI" id="CHEBI:15740"/>
        <dbReference type="ChEBI" id="CHEBI:49298"/>
        <dbReference type="ChEBI" id="CHEBI:64731"/>
        <dbReference type="EC" id="3.5.1.88"/>
    </reaction>
</comment>
<comment type="function">
    <text evidence="2">Removes the formyl group from the N-terminal Met of newly synthesized proteins. Requires at least a dipeptide for an efficient rate of reaction. N-terminal L-methionine is a prerequisite for activity but the enzyme has broad specificity at other positions.</text>
</comment>
<keyword evidence="2" id="KW-0408">Iron</keyword>
<dbReference type="Gene3D" id="3.90.45.10">
    <property type="entry name" value="Peptide deformylase"/>
    <property type="match status" value="1"/>
</dbReference>
<dbReference type="SUPFAM" id="SSF56420">
    <property type="entry name" value="Peptide deformylase"/>
    <property type="match status" value="1"/>
</dbReference>
<dbReference type="CDD" id="cd00487">
    <property type="entry name" value="Pep_deformylase"/>
    <property type="match status" value="1"/>
</dbReference>
<dbReference type="Proteomes" id="UP000176846">
    <property type="component" value="Unassembled WGS sequence"/>
</dbReference>
<protein>
    <recommendedName>
        <fullName evidence="2">Peptide deformylase</fullName>
        <shortName evidence="2">PDF</shortName>
        <ecNumber evidence="2">3.5.1.88</ecNumber>
    </recommendedName>
    <alternativeName>
        <fullName evidence="2">Polypeptide deformylase</fullName>
    </alternativeName>
</protein>
<dbReference type="PANTHER" id="PTHR10458:SF22">
    <property type="entry name" value="PEPTIDE DEFORMYLASE"/>
    <property type="match status" value="1"/>
</dbReference>
<comment type="similarity">
    <text evidence="1 2">Belongs to the polypeptide deformylase family.</text>
</comment>
<dbReference type="EMBL" id="MGEK01000004">
    <property type="protein sequence ID" value="OGL83029.1"/>
    <property type="molecule type" value="Genomic_DNA"/>
</dbReference>
<dbReference type="AlphaFoldDB" id="A0A1F7UXN6"/>
<dbReference type="NCBIfam" id="NF001159">
    <property type="entry name" value="PRK00150.1-3"/>
    <property type="match status" value="1"/>
</dbReference>
<dbReference type="Pfam" id="PF01327">
    <property type="entry name" value="Pep_deformylase"/>
    <property type="match status" value="1"/>
</dbReference>
<evidence type="ECO:0000313" key="4">
    <source>
        <dbReference type="Proteomes" id="UP000176846"/>
    </source>
</evidence>
<dbReference type="InterPro" id="IPR036821">
    <property type="entry name" value="Peptide_deformylase_sf"/>
</dbReference>
<gene>
    <name evidence="2" type="primary">def</name>
    <name evidence="3" type="ORF">A2936_03705</name>
</gene>
<dbReference type="EC" id="3.5.1.88" evidence="2"/>
<dbReference type="GO" id="GO:0042586">
    <property type="term" value="F:peptide deformylase activity"/>
    <property type="evidence" value="ECO:0007669"/>
    <property type="project" value="UniProtKB-UniRule"/>
</dbReference>
<dbReference type="HAMAP" id="MF_00163">
    <property type="entry name" value="Pep_deformylase"/>
    <property type="match status" value="1"/>
</dbReference>
<comment type="cofactor">
    <cofactor evidence="2">
        <name>Fe(2+)</name>
        <dbReference type="ChEBI" id="CHEBI:29033"/>
    </cofactor>
    <text evidence="2">Binds 1 Fe(2+) ion.</text>
</comment>
<organism evidence="3 4">
    <name type="scientific">Candidatus Uhrbacteria bacterium RIFCSPLOWO2_01_FULL_47_25</name>
    <dbReference type="NCBI Taxonomy" id="1802402"/>
    <lineage>
        <taxon>Bacteria</taxon>
        <taxon>Candidatus Uhriibacteriota</taxon>
    </lineage>
</organism>
<dbReference type="GO" id="GO:0046872">
    <property type="term" value="F:metal ion binding"/>
    <property type="evidence" value="ECO:0007669"/>
    <property type="project" value="UniProtKB-KW"/>
</dbReference>
<dbReference type="NCBIfam" id="TIGR00079">
    <property type="entry name" value="pept_deformyl"/>
    <property type="match status" value="1"/>
</dbReference>
<feature type="binding site" evidence="2">
    <location>
        <position position="138"/>
    </location>
    <ligand>
        <name>Fe cation</name>
        <dbReference type="ChEBI" id="CHEBI:24875"/>
    </ligand>
</feature>
<proteinExistence type="inferred from homology"/>
<dbReference type="PANTHER" id="PTHR10458">
    <property type="entry name" value="PEPTIDE DEFORMYLASE"/>
    <property type="match status" value="1"/>
</dbReference>
<dbReference type="InterPro" id="IPR023635">
    <property type="entry name" value="Peptide_deformylase"/>
</dbReference>
<keyword evidence="2" id="KW-0378">Hydrolase</keyword>
<keyword evidence="2" id="KW-0479">Metal-binding</keyword>
<dbReference type="GO" id="GO:0006412">
    <property type="term" value="P:translation"/>
    <property type="evidence" value="ECO:0007669"/>
    <property type="project" value="UniProtKB-UniRule"/>
</dbReference>
<dbReference type="PRINTS" id="PR01576">
    <property type="entry name" value="PDEFORMYLASE"/>
</dbReference>
<accession>A0A1F7UXN6</accession>
<evidence type="ECO:0000256" key="2">
    <source>
        <dbReference type="HAMAP-Rule" id="MF_00163"/>
    </source>
</evidence>
<evidence type="ECO:0000256" key="1">
    <source>
        <dbReference type="ARBA" id="ARBA00010759"/>
    </source>
</evidence>
<feature type="binding site" evidence="2">
    <location>
        <position position="134"/>
    </location>
    <ligand>
        <name>Fe cation</name>
        <dbReference type="ChEBI" id="CHEBI:24875"/>
    </ligand>
</feature>
<dbReference type="PIRSF" id="PIRSF004749">
    <property type="entry name" value="Pep_def"/>
    <property type="match status" value="1"/>
</dbReference>
<name>A0A1F7UXN6_9BACT</name>
<keyword evidence="2" id="KW-0648">Protein biosynthesis</keyword>
<sequence length="160" mass="17857">MKILPIVKWPSSSLKLKSDEIGLSDIKSDEIQNLIDNMIATMYHLDGVGIAAPQVGKNIRVVIITQNGKPISLINPKITRKSLRKEILDEGCLSVPGFYGLVRRSIKVSIKAYSREGQECQFAADELTSRIIQHEIDHLDGILFIDRAKKIHSIATPQKL</sequence>